<evidence type="ECO:0000313" key="3">
    <source>
        <dbReference type="Proteomes" id="UP000000267"/>
    </source>
</evidence>
<dbReference type="FunCoup" id="A7TLH6">
    <property type="interactions" value="114"/>
</dbReference>
<dbReference type="EMBL" id="DS480415">
    <property type="protein sequence ID" value="EDO16862.1"/>
    <property type="molecule type" value="Genomic_DNA"/>
</dbReference>
<reference evidence="2 3" key="1">
    <citation type="journal article" date="2007" name="Proc. Natl. Acad. Sci. U.S.A.">
        <title>Independent sorting-out of thousands of duplicated gene pairs in two yeast species descended from a whole-genome duplication.</title>
        <authorList>
            <person name="Scannell D.R."/>
            <person name="Frank A.C."/>
            <person name="Conant G.C."/>
            <person name="Byrne K.P."/>
            <person name="Woolfit M."/>
            <person name="Wolfe K.H."/>
        </authorList>
    </citation>
    <scope>NUCLEOTIDE SEQUENCE [LARGE SCALE GENOMIC DNA]</scope>
    <source>
        <strain evidence="3">ATCC 22028 / DSM 70294 / BCRC 21397 / CBS 2163 / NBRC 10782 / NRRL Y-8283 / UCD 57-17</strain>
    </source>
</reference>
<evidence type="ECO:0000313" key="2">
    <source>
        <dbReference type="EMBL" id="EDO16862.1"/>
    </source>
</evidence>
<dbReference type="OMA" id="HIKNTAY"/>
<sequence>MEKELGMDRTLHRLLTEHSLPISSGGSSCSNDEDVDDSAGDIGLDQLAEMNSDWLETDILHGKALTLESLLEDQPEELIFGLGKANDDDDDDEAHDIMDLSHLNGAIDSNTNNNNHNNNHNHINNHNHDGSHYHSKINENVMKRALDDHINDLLDNKKIKIEDKIAYESILTPVSLSPSSTDGVENNTNTNSNNNNNNNVKASSSPDYKHKHNENDNKIAKPNYKHGLALPITKHILKEKIQTPISQVQTVVLPVQERPIEKFTNEFTMKQVFEMKQRMINTHKLMLNFNLLKDSYSKTCIELKKSLVLLKDIEISRSHLIVENEQLKLELKALKQKNQVPNLTSD</sequence>
<accession>A7TLH6</accession>
<proteinExistence type="predicted"/>
<dbReference type="OrthoDB" id="4070577at2759"/>
<dbReference type="PhylomeDB" id="A7TLH6"/>
<feature type="region of interest" description="Disordered" evidence="1">
    <location>
        <begin position="174"/>
        <end position="221"/>
    </location>
</feature>
<dbReference type="KEGG" id="vpo:Kpol_1024p15"/>
<evidence type="ECO:0000256" key="1">
    <source>
        <dbReference type="SAM" id="MobiDB-lite"/>
    </source>
</evidence>
<protein>
    <recommendedName>
        <fullName evidence="4">Protein ATC1/LIC4</fullName>
    </recommendedName>
</protein>
<dbReference type="Proteomes" id="UP000000267">
    <property type="component" value="Unassembled WGS sequence"/>
</dbReference>
<feature type="compositionally biased region" description="Polar residues" evidence="1">
    <location>
        <begin position="174"/>
        <end position="185"/>
    </location>
</feature>
<dbReference type="InParanoid" id="A7TLH6"/>
<dbReference type="RefSeq" id="XP_001644720.1">
    <property type="nucleotide sequence ID" value="XM_001644670.1"/>
</dbReference>
<organism evidence="3">
    <name type="scientific">Vanderwaltozyma polyspora (strain ATCC 22028 / DSM 70294 / BCRC 21397 / CBS 2163 / NBRC 10782 / NRRL Y-8283 / UCD 57-17)</name>
    <name type="common">Kluyveromyces polysporus</name>
    <dbReference type="NCBI Taxonomy" id="436907"/>
    <lineage>
        <taxon>Eukaryota</taxon>
        <taxon>Fungi</taxon>
        <taxon>Dikarya</taxon>
        <taxon>Ascomycota</taxon>
        <taxon>Saccharomycotina</taxon>
        <taxon>Saccharomycetes</taxon>
        <taxon>Saccharomycetales</taxon>
        <taxon>Saccharomycetaceae</taxon>
        <taxon>Vanderwaltozyma</taxon>
    </lineage>
</organism>
<dbReference type="GeneID" id="5545045"/>
<dbReference type="HOGENOM" id="CLU_039078_0_0_1"/>
<keyword evidence="3" id="KW-1185">Reference proteome</keyword>
<dbReference type="AlphaFoldDB" id="A7TLH6"/>
<feature type="compositionally biased region" description="Low complexity" evidence="1">
    <location>
        <begin position="186"/>
        <end position="199"/>
    </location>
</feature>
<dbReference type="STRING" id="436907.A7TLH6"/>
<gene>
    <name evidence="2" type="ORF">Kpol_1024p15</name>
</gene>
<name>A7TLH6_VANPO</name>
<dbReference type="PROSITE" id="PS51257">
    <property type="entry name" value="PROKAR_LIPOPROTEIN"/>
    <property type="match status" value="1"/>
</dbReference>
<evidence type="ECO:0008006" key="4">
    <source>
        <dbReference type="Google" id="ProtNLM"/>
    </source>
</evidence>
<dbReference type="eggNOG" id="ENOG502S4IW">
    <property type="taxonomic scope" value="Eukaryota"/>
</dbReference>